<dbReference type="STRING" id="1160509.A0A3N4HKF4"/>
<reference evidence="7 8" key="1">
    <citation type="journal article" date="2018" name="Nat. Ecol. Evol.">
        <title>Pezizomycetes genomes reveal the molecular basis of ectomycorrhizal truffle lifestyle.</title>
        <authorList>
            <person name="Murat C."/>
            <person name="Payen T."/>
            <person name="Noel B."/>
            <person name="Kuo A."/>
            <person name="Morin E."/>
            <person name="Chen J."/>
            <person name="Kohler A."/>
            <person name="Krizsan K."/>
            <person name="Balestrini R."/>
            <person name="Da Silva C."/>
            <person name="Montanini B."/>
            <person name="Hainaut M."/>
            <person name="Levati E."/>
            <person name="Barry K.W."/>
            <person name="Belfiori B."/>
            <person name="Cichocki N."/>
            <person name="Clum A."/>
            <person name="Dockter R.B."/>
            <person name="Fauchery L."/>
            <person name="Guy J."/>
            <person name="Iotti M."/>
            <person name="Le Tacon F."/>
            <person name="Lindquist E.A."/>
            <person name="Lipzen A."/>
            <person name="Malagnac F."/>
            <person name="Mello A."/>
            <person name="Molinier V."/>
            <person name="Miyauchi S."/>
            <person name="Poulain J."/>
            <person name="Riccioni C."/>
            <person name="Rubini A."/>
            <person name="Sitrit Y."/>
            <person name="Splivallo R."/>
            <person name="Traeger S."/>
            <person name="Wang M."/>
            <person name="Zifcakova L."/>
            <person name="Wipf D."/>
            <person name="Zambonelli A."/>
            <person name="Paolocci F."/>
            <person name="Nowrousian M."/>
            <person name="Ottonello S."/>
            <person name="Baldrian P."/>
            <person name="Spatafora J.W."/>
            <person name="Henrissat B."/>
            <person name="Nagy L.G."/>
            <person name="Aury J.M."/>
            <person name="Wincker P."/>
            <person name="Grigoriev I.V."/>
            <person name="Bonfante P."/>
            <person name="Martin F.M."/>
        </authorList>
    </citation>
    <scope>NUCLEOTIDE SEQUENCE [LARGE SCALE GENOMIC DNA]</scope>
    <source>
        <strain evidence="7 8">RN42</strain>
    </source>
</reference>
<evidence type="ECO:0000256" key="4">
    <source>
        <dbReference type="ARBA" id="ARBA00023136"/>
    </source>
</evidence>
<gene>
    <name evidence="7" type="ORF">BJ508DRAFT_419396</name>
</gene>
<feature type="region of interest" description="Disordered" evidence="5">
    <location>
        <begin position="449"/>
        <end position="501"/>
    </location>
</feature>
<keyword evidence="8" id="KW-1185">Reference proteome</keyword>
<dbReference type="InterPro" id="IPR000626">
    <property type="entry name" value="Ubiquitin-like_dom"/>
</dbReference>
<protein>
    <recommendedName>
        <fullName evidence="6">Ubiquitin-like domain-containing protein</fullName>
    </recommendedName>
</protein>
<feature type="compositionally biased region" description="Basic and acidic residues" evidence="5">
    <location>
        <begin position="449"/>
        <end position="475"/>
    </location>
</feature>
<evidence type="ECO:0000256" key="1">
    <source>
        <dbReference type="ARBA" id="ARBA00004370"/>
    </source>
</evidence>
<feature type="compositionally biased region" description="Basic and acidic residues" evidence="5">
    <location>
        <begin position="491"/>
        <end position="501"/>
    </location>
</feature>
<proteinExistence type="predicted"/>
<dbReference type="InterPro" id="IPR039751">
    <property type="entry name" value="HERPUD1/2"/>
</dbReference>
<keyword evidence="4" id="KW-0472">Membrane</keyword>
<evidence type="ECO:0000259" key="6">
    <source>
        <dbReference type="PROSITE" id="PS50053"/>
    </source>
</evidence>
<feature type="compositionally biased region" description="Basic and acidic residues" evidence="5">
    <location>
        <begin position="115"/>
        <end position="124"/>
    </location>
</feature>
<feature type="domain" description="Ubiquitin-like" evidence="6">
    <location>
        <begin position="1"/>
        <end position="65"/>
    </location>
</feature>
<dbReference type="EMBL" id="ML119854">
    <property type="protein sequence ID" value="RPA72621.1"/>
    <property type="molecule type" value="Genomic_DNA"/>
</dbReference>
<organism evidence="7 8">
    <name type="scientific">Ascobolus immersus RN42</name>
    <dbReference type="NCBI Taxonomy" id="1160509"/>
    <lineage>
        <taxon>Eukaryota</taxon>
        <taxon>Fungi</taxon>
        <taxon>Dikarya</taxon>
        <taxon>Ascomycota</taxon>
        <taxon>Pezizomycotina</taxon>
        <taxon>Pezizomycetes</taxon>
        <taxon>Pezizales</taxon>
        <taxon>Ascobolaceae</taxon>
        <taxon>Ascobolus</taxon>
    </lineage>
</organism>
<evidence type="ECO:0000313" key="7">
    <source>
        <dbReference type="EMBL" id="RPA72621.1"/>
    </source>
</evidence>
<evidence type="ECO:0000256" key="5">
    <source>
        <dbReference type="SAM" id="MobiDB-lite"/>
    </source>
</evidence>
<keyword evidence="3" id="KW-1133">Transmembrane helix</keyword>
<dbReference type="PROSITE" id="PS50053">
    <property type="entry name" value="UBIQUITIN_2"/>
    <property type="match status" value="1"/>
</dbReference>
<dbReference type="InterPro" id="IPR029071">
    <property type="entry name" value="Ubiquitin-like_domsf"/>
</dbReference>
<dbReference type="OrthoDB" id="21589at2759"/>
<evidence type="ECO:0000313" key="8">
    <source>
        <dbReference type="Proteomes" id="UP000275078"/>
    </source>
</evidence>
<dbReference type="GO" id="GO:0016020">
    <property type="term" value="C:membrane"/>
    <property type="evidence" value="ECO:0007669"/>
    <property type="project" value="UniProtKB-SubCell"/>
</dbReference>
<feature type="region of interest" description="Disordered" evidence="5">
    <location>
        <begin position="110"/>
        <end position="141"/>
    </location>
</feature>
<keyword evidence="2" id="KW-0812">Transmembrane</keyword>
<evidence type="ECO:0000256" key="2">
    <source>
        <dbReference type="ARBA" id="ARBA00022692"/>
    </source>
</evidence>
<sequence length="501" mass="52729">MSITIRIKSPTPSLPSDLHFTLPLPTPISHLKTLIAETLANPTGSTIVLIYRGKILEDALPISDCLGVGAHSEQGQDEVAFHAIVRPKPGVVNAPAPVTVKSPPAATLATVEPVQRQERPRLDPADIPIPTFPDPSSLDSPAPLQPREWRSQFLPLANSDCTLTHTSLATGLTLRTQQNQEFRVQTRRSPEGGFLLVGPDGPAAICYPNSMSASQAAPVVSVPSYTFRMRGASLLGEGGGQLPAGIGAVGNVGGMPVAMGGMGGVAAAAAGPGAQRVEGAGGAQERPRDRTNEIWLAVKLGALLWLLTDRRDVRRTVGMWVAAILIFVTQTGLLRSFLNTLQSLYTEFFPPTHPPIPATALRATTAAAAAARTAGNPDPNDLAARLLQQQQQGGIQGMYRNVERVVGLFIASLVPDVGERRVRGLEAAAAPPAAVAAPVVAQEAVPEAAPERQEEAARAQEGEQVGERVAEETRGVDLGVDDVTDLPGIEGEMREREVIAA</sequence>
<evidence type="ECO:0000256" key="3">
    <source>
        <dbReference type="ARBA" id="ARBA00022989"/>
    </source>
</evidence>
<dbReference type="PANTHER" id="PTHR12943">
    <property type="entry name" value="HOMOCYSTEINE-RESPONSIVE ENDOPLASMIC RETICULUM-RESIDENT UNIQUITIN-LIKE DOMAIN HERPUD PROTEIN FAMILY MEMBER"/>
    <property type="match status" value="1"/>
</dbReference>
<dbReference type="Proteomes" id="UP000275078">
    <property type="component" value="Unassembled WGS sequence"/>
</dbReference>
<comment type="subcellular location">
    <subcellularLocation>
        <location evidence="1">Membrane</location>
    </subcellularLocation>
</comment>
<accession>A0A3N4HKF4</accession>
<dbReference type="AlphaFoldDB" id="A0A3N4HKF4"/>
<dbReference type="PANTHER" id="PTHR12943:SF27">
    <property type="entry name" value="HOMOCYSTEINE-INDUCED ENDOPLASMIC RETICULUM PROTEIN, ISOFORM A"/>
    <property type="match status" value="1"/>
</dbReference>
<name>A0A3N4HKF4_ASCIM</name>
<dbReference type="Gene3D" id="3.10.20.90">
    <property type="entry name" value="Phosphatidylinositol 3-kinase Catalytic Subunit, Chain A, domain 1"/>
    <property type="match status" value="1"/>
</dbReference>
<dbReference type="SUPFAM" id="SSF54236">
    <property type="entry name" value="Ubiquitin-like"/>
    <property type="match status" value="1"/>
</dbReference>
<dbReference type="GO" id="GO:0030968">
    <property type="term" value="P:endoplasmic reticulum unfolded protein response"/>
    <property type="evidence" value="ECO:0007669"/>
    <property type="project" value="TreeGrafter"/>
</dbReference>